<name>A0AA88XUQ2_PINIB</name>
<keyword evidence="2" id="KW-0677">Repeat</keyword>
<evidence type="ECO:0000256" key="5">
    <source>
        <dbReference type="PROSITE-ProRule" id="PRU00703"/>
    </source>
</evidence>
<feature type="domain" description="CBS" evidence="7">
    <location>
        <begin position="489"/>
        <end position="552"/>
    </location>
</feature>
<feature type="domain" description="CBS" evidence="7">
    <location>
        <begin position="417"/>
        <end position="479"/>
    </location>
</feature>
<dbReference type="CDD" id="cd04641">
    <property type="entry name" value="CBS_euAMPK_gamma-like_repeat2"/>
    <property type="match status" value="1"/>
</dbReference>
<evidence type="ECO:0000256" key="1">
    <source>
        <dbReference type="ARBA" id="ARBA00006750"/>
    </source>
</evidence>
<dbReference type="GO" id="GO:0019901">
    <property type="term" value="F:protein kinase binding"/>
    <property type="evidence" value="ECO:0007669"/>
    <property type="project" value="TreeGrafter"/>
</dbReference>
<evidence type="ECO:0000256" key="3">
    <source>
        <dbReference type="ARBA" id="ARBA00023122"/>
    </source>
</evidence>
<evidence type="ECO:0000313" key="8">
    <source>
        <dbReference type="EMBL" id="KAK3092419.1"/>
    </source>
</evidence>
<comment type="similarity">
    <text evidence="1">Belongs to the 5'-AMP-activated protein kinase gamma subunit family.</text>
</comment>
<dbReference type="GO" id="GO:0005634">
    <property type="term" value="C:nucleus"/>
    <property type="evidence" value="ECO:0007669"/>
    <property type="project" value="TreeGrafter"/>
</dbReference>
<dbReference type="GO" id="GO:0005737">
    <property type="term" value="C:cytoplasm"/>
    <property type="evidence" value="ECO:0007669"/>
    <property type="project" value="TreeGrafter"/>
</dbReference>
<dbReference type="SUPFAM" id="SSF54631">
    <property type="entry name" value="CBS-domain pair"/>
    <property type="match status" value="2"/>
</dbReference>
<dbReference type="GO" id="GO:0016208">
    <property type="term" value="F:AMP binding"/>
    <property type="evidence" value="ECO:0007669"/>
    <property type="project" value="TreeGrafter"/>
</dbReference>
<gene>
    <name evidence="8" type="ORF">FSP39_002587</name>
</gene>
<dbReference type="Proteomes" id="UP001186944">
    <property type="component" value="Unassembled WGS sequence"/>
</dbReference>
<comment type="caution">
    <text evidence="8">The sequence shown here is derived from an EMBL/GenBank/DDBJ whole genome shotgun (WGS) entry which is preliminary data.</text>
</comment>
<dbReference type="PROSITE" id="PS51371">
    <property type="entry name" value="CBS"/>
    <property type="match status" value="4"/>
</dbReference>
<dbReference type="SMART" id="SM00116">
    <property type="entry name" value="CBS"/>
    <property type="match status" value="4"/>
</dbReference>
<evidence type="ECO:0000259" key="7">
    <source>
        <dbReference type="PROSITE" id="PS51371"/>
    </source>
</evidence>
<dbReference type="InterPro" id="IPR000644">
    <property type="entry name" value="CBS_dom"/>
</dbReference>
<dbReference type="Gene3D" id="3.10.580.10">
    <property type="entry name" value="CBS-domain"/>
    <property type="match status" value="2"/>
</dbReference>
<feature type="domain" description="CBS" evidence="7">
    <location>
        <begin position="344"/>
        <end position="402"/>
    </location>
</feature>
<proteinExistence type="inferred from homology"/>
<evidence type="ECO:0000256" key="6">
    <source>
        <dbReference type="SAM" id="MobiDB-lite"/>
    </source>
</evidence>
<evidence type="ECO:0000256" key="2">
    <source>
        <dbReference type="ARBA" id="ARBA00022737"/>
    </source>
</evidence>
<dbReference type="Pfam" id="PF00571">
    <property type="entry name" value="CBS"/>
    <property type="match status" value="3"/>
</dbReference>
<keyword evidence="3 5" id="KW-0129">CBS domain</keyword>
<dbReference type="PANTHER" id="PTHR13780">
    <property type="entry name" value="AMP-ACTIVATED PROTEIN KINASE, GAMMA REGULATORY SUBUNIT"/>
    <property type="match status" value="1"/>
</dbReference>
<reference evidence="8" key="1">
    <citation type="submission" date="2019-08" db="EMBL/GenBank/DDBJ databases">
        <title>The improved chromosome-level genome for the pearl oyster Pinctada fucata martensii using PacBio sequencing and Hi-C.</title>
        <authorList>
            <person name="Zheng Z."/>
        </authorList>
    </citation>
    <scope>NUCLEOTIDE SEQUENCE</scope>
    <source>
        <strain evidence="8">ZZ-2019</strain>
        <tissue evidence="8">Adductor muscle</tissue>
    </source>
</reference>
<dbReference type="PANTHER" id="PTHR13780:SF35">
    <property type="entry name" value="LD22662P"/>
    <property type="match status" value="1"/>
</dbReference>
<comment type="subunit">
    <text evidence="4">AMPK is a heterotrimer of an alpha catalytic subunit (PRKAA1 or PRKAA2), a beta (PRKAB1 or PRKAB2) and a gamma non-catalytic subunits (PRKAG1, PRKAG2 or PRKAG3). Interacts with FNIP1 and FNIP2.</text>
</comment>
<organism evidence="8 9">
    <name type="scientific">Pinctada imbricata</name>
    <name type="common">Atlantic pearl-oyster</name>
    <name type="synonym">Pinctada martensii</name>
    <dbReference type="NCBI Taxonomy" id="66713"/>
    <lineage>
        <taxon>Eukaryota</taxon>
        <taxon>Metazoa</taxon>
        <taxon>Spiralia</taxon>
        <taxon>Lophotrochozoa</taxon>
        <taxon>Mollusca</taxon>
        <taxon>Bivalvia</taxon>
        <taxon>Autobranchia</taxon>
        <taxon>Pteriomorphia</taxon>
        <taxon>Pterioida</taxon>
        <taxon>Pterioidea</taxon>
        <taxon>Pteriidae</taxon>
        <taxon>Pinctada</taxon>
    </lineage>
</organism>
<dbReference type="GO" id="GO:0031588">
    <property type="term" value="C:nucleotide-activated protein kinase complex"/>
    <property type="evidence" value="ECO:0007669"/>
    <property type="project" value="TreeGrafter"/>
</dbReference>
<dbReference type="InterPro" id="IPR046342">
    <property type="entry name" value="CBS_dom_sf"/>
</dbReference>
<feature type="domain" description="CBS" evidence="7">
    <location>
        <begin position="263"/>
        <end position="323"/>
    </location>
</feature>
<dbReference type="GO" id="GO:0019887">
    <property type="term" value="F:protein kinase regulator activity"/>
    <property type="evidence" value="ECO:0007669"/>
    <property type="project" value="TreeGrafter"/>
</dbReference>
<feature type="compositionally biased region" description="Basic residues" evidence="6">
    <location>
        <begin position="581"/>
        <end position="596"/>
    </location>
</feature>
<accession>A0AA88XUQ2</accession>
<sequence>MKKLVKDMIRDVMKYRSSTTPPSFTIPVSMEGTTQWTWRGQPHPPLLYQWAWRGQPHSVDMEGSTPPFFTIPVGMEGATPFSFITCITIPVGVVGTNPSLLYFTIGHGGDNPTLLYYTIGLGGDSSILLHYTSGMEGTIPLYQWAWRGQPHSLGMEFPPGSPRPQSLSQRLLISDPQAFRTMTTPMQLSTGQKPLLGAETPVRASKNHGHAHRIIYRAETPVRFSLDSDLPDISNMEIEDLDENTDQVFAKFMRAHKCYDLIPTSAKLVIFDTQLNVKKAFFALVYNGVRAAPLWDSAQQNYVGMLTITDFINILHKYYKSPLVQMDELEEQKIATWRELFKEKYRPFVCIEPDASLFDAIKCLISTHVHRLPVVDRHTGNAIYVLTHKRILRFLYLYIKDLPKPGFMSKTIKELNIGTYENLVTATTNTPLITALTKFVESRISALPVCDSEGRVVNIYAKFDVINLAAEKSYNNLDITIEQALKHRLQEDWFEGVVRCRPEDKLEAVIDKLVKAEVHRLIVIDEENKPVGIVSLSDILNYLVLEPMGNRTIRPQTNPATMKWEPAPDDPAPVDPAPSHSGHKYPRRSSPRLIKYPRRSVRRSGPCVYYPSILVPQDDPAPVYLILINIVPRRSGPRF</sequence>
<dbReference type="InterPro" id="IPR050511">
    <property type="entry name" value="AMPK_gamma/SDS23_families"/>
</dbReference>
<evidence type="ECO:0000256" key="4">
    <source>
        <dbReference type="ARBA" id="ARBA00025878"/>
    </source>
</evidence>
<protein>
    <recommendedName>
        <fullName evidence="7">CBS domain-containing protein</fullName>
    </recommendedName>
</protein>
<dbReference type="CDD" id="cd04618">
    <property type="entry name" value="CBS_euAMPK_gamma-like_repeat1"/>
    <property type="match status" value="1"/>
</dbReference>
<keyword evidence="9" id="KW-1185">Reference proteome</keyword>
<dbReference type="EMBL" id="VSWD01000009">
    <property type="protein sequence ID" value="KAK3092419.1"/>
    <property type="molecule type" value="Genomic_DNA"/>
</dbReference>
<dbReference type="AlphaFoldDB" id="A0AA88XUQ2"/>
<feature type="region of interest" description="Disordered" evidence="6">
    <location>
        <begin position="554"/>
        <end position="596"/>
    </location>
</feature>
<evidence type="ECO:0000313" key="9">
    <source>
        <dbReference type="Proteomes" id="UP001186944"/>
    </source>
</evidence>